<protein>
    <recommendedName>
        <fullName evidence="2">Amidase domain-containing protein</fullName>
    </recommendedName>
</protein>
<feature type="domain" description="Amidase" evidence="2">
    <location>
        <begin position="76"/>
        <end position="141"/>
    </location>
</feature>
<dbReference type="Proteomes" id="UP000317650">
    <property type="component" value="Chromosome 9"/>
</dbReference>
<dbReference type="AlphaFoldDB" id="A0A4S8IG94"/>
<dbReference type="PANTHER" id="PTHR46310">
    <property type="entry name" value="AMIDASE 1"/>
    <property type="match status" value="1"/>
</dbReference>
<dbReference type="PANTHER" id="PTHR46310:SF4">
    <property type="entry name" value="OUTER ENVELOPE PROTEIN 64, MITOCHONDRIAL"/>
    <property type="match status" value="1"/>
</dbReference>
<keyword evidence="1" id="KW-0472">Membrane</keyword>
<organism evidence="3 4">
    <name type="scientific">Musa balbisiana</name>
    <name type="common">Banana</name>
    <dbReference type="NCBI Taxonomy" id="52838"/>
    <lineage>
        <taxon>Eukaryota</taxon>
        <taxon>Viridiplantae</taxon>
        <taxon>Streptophyta</taxon>
        <taxon>Embryophyta</taxon>
        <taxon>Tracheophyta</taxon>
        <taxon>Spermatophyta</taxon>
        <taxon>Magnoliopsida</taxon>
        <taxon>Liliopsida</taxon>
        <taxon>Zingiberales</taxon>
        <taxon>Musaceae</taxon>
        <taxon>Musa</taxon>
    </lineage>
</organism>
<gene>
    <name evidence="3" type="ORF">C4D60_Mb09t13560</name>
</gene>
<evidence type="ECO:0000256" key="1">
    <source>
        <dbReference type="SAM" id="Phobius"/>
    </source>
</evidence>
<evidence type="ECO:0000313" key="3">
    <source>
        <dbReference type="EMBL" id="THU47253.1"/>
    </source>
</evidence>
<dbReference type="Pfam" id="PF01425">
    <property type="entry name" value="Amidase"/>
    <property type="match status" value="1"/>
</dbReference>
<dbReference type="InterPro" id="IPR036928">
    <property type="entry name" value="AS_sf"/>
</dbReference>
<keyword evidence="1" id="KW-1133">Transmembrane helix</keyword>
<comment type="caution">
    <text evidence="3">The sequence shown here is derived from an EMBL/GenBank/DDBJ whole genome shotgun (WGS) entry which is preliminary data.</text>
</comment>
<dbReference type="STRING" id="52838.A0A4S8IG94"/>
<sequence length="146" mass="16159">MELCKNWRRGRTSPPNGAKVWIVLGITVAGVLILAEATRRRRRMSRGVPRRVEFFGAFVERFEMAPSPQPPPPAARHPLADLKFAVSDNFEIKGYVAGYGNPDWKRTHEPASQTAVVVSALLERGATCVGRTVMDEFAFGSAFSIE</sequence>
<feature type="transmembrane region" description="Helical" evidence="1">
    <location>
        <begin position="20"/>
        <end position="37"/>
    </location>
</feature>
<keyword evidence="1" id="KW-0812">Transmembrane</keyword>
<accession>A0A4S8IG94</accession>
<name>A0A4S8IG94_MUSBA</name>
<dbReference type="SUPFAM" id="SSF75304">
    <property type="entry name" value="Amidase signature (AS) enzymes"/>
    <property type="match status" value="1"/>
</dbReference>
<dbReference type="Gene3D" id="3.90.1300.10">
    <property type="entry name" value="Amidase signature (AS) domain"/>
    <property type="match status" value="1"/>
</dbReference>
<dbReference type="InterPro" id="IPR023631">
    <property type="entry name" value="Amidase_dom"/>
</dbReference>
<reference evidence="3 4" key="1">
    <citation type="journal article" date="2019" name="Nat. Plants">
        <title>Genome sequencing of Musa balbisiana reveals subgenome evolution and function divergence in polyploid bananas.</title>
        <authorList>
            <person name="Yao X."/>
        </authorList>
    </citation>
    <scope>NUCLEOTIDE SEQUENCE [LARGE SCALE GENOMIC DNA]</scope>
    <source>
        <strain evidence="4">cv. DH-PKW</strain>
        <tissue evidence="3">Leaves</tissue>
    </source>
</reference>
<proteinExistence type="predicted"/>
<keyword evidence="4" id="KW-1185">Reference proteome</keyword>
<evidence type="ECO:0000313" key="4">
    <source>
        <dbReference type="Proteomes" id="UP000317650"/>
    </source>
</evidence>
<dbReference type="EMBL" id="PYDT01000010">
    <property type="protein sequence ID" value="THU47253.1"/>
    <property type="molecule type" value="Genomic_DNA"/>
</dbReference>
<evidence type="ECO:0000259" key="2">
    <source>
        <dbReference type="Pfam" id="PF01425"/>
    </source>
</evidence>